<dbReference type="InterPro" id="IPR035100">
    <property type="entry name" value="TF_IIS-typ"/>
</dbReference>
<sequence length="172" mass="20051">MITTVPNPEIFRANIRQKLAQILSTDDDTISGNLEKGIYNYAIKKASTLNIVKKWDNPSFVNLYVDRLRSVYMNLKNSEFLEKIKSREISAETVATMTHYEMFPSHWEESLEKKMMRDASRLNTNIQASTDMYTCKRCKSKKTTYYEVATRSADEQMTIFITCLDCGKNWKQ</sequence>
<dbReference type="PANTHER" id="PTHR11477:SF0">
    <property type="entry name" value="IP08861P-RELATED"/>
    <property type="match status" value="1"/>
</dbReference>
<reference evidence="6" key="1">
    <citation type="journal article" date="2020" name="Nature">
        <title>Giant virus diversity and host interactions through global metagenomics.</title>
        <authorList>
            <person name="Schulz F."/>
            <person name="Roux S."/>
            <person name="Paez-Espino D."/>
            <person name="Jungbluth S."/>
            <person name="Walsh D.A."/>
            <person name="Denef V.J."/>
            <person name="McMahon K.D."/>
            <person name="Konstantinidis K.T."/>
            <person name="Eloe-Fadrosh E.A."/>
            <person name="Kyrpides N.C."/>
            <person name="Woyke T."/>
        </authorList>
    </citation>
    <scope>NUCLEOTIDE SEQUENCE</scope>
    <source>
        <strain evidence="6">GVMAG-M-3300023184-68</strain>
    </source>
</reference>
<dbReference type="InterPro" id="IPR003618">
    <property type="entry name" value="TFIIS_cen_dom"/>
</dbReference>
<evidence type="ECO:0000259" key="4">
    <source>
        <dbReference type="PROSITE" id="PS51133"/>
    </source>
</evidence>
<keyword evidence="3" id="KW-0862">Zinc</keyword>
<keyword evidence="2" id="KW-0863">Zinc-finger</keyword>
<dbReference type="GO" id="GO:0006351">
    <property type="term" value="P:DNA-templated transcription"/>
    <property type="evidence" value="ECO:0007669"/>
    <property type="project" value="InterPro"/>
</dbReference>
<evidence type="ECO:0000256" key="2">
    <source>
        <dbReference type="ARBA" id="ARBA00022771"/>
    </source>
</evidence>
<dbReference type="Pfam" id="PF01096">
    <property type="entry name" value="Zn_ribbon_TFIIS"/>
    <property type="match status" value="1"/>
</dbReference>
<dbReference type="InterPro" id="IPR036575">
    <property type="entry name" value="TFIIS_cen_dom_sf"/>
</dbReference>
<dbReference type="Gene3D" id="2.20.25.10">
    <property type="match status" value="1"/>
</dbReference>
<dbReference type="PANTHER" id="PTHR11477">
    <property type="entry name" value="TRANSCRIPTION FACTOR S-II ZINC FINGER DOMAIN-CONTAINING PROTEIN"/>
    <property type="match status" value="1"/>
</dbReference>
<dbReference type="CDD" id="cd13749">
    <property type="entry name" value="Zn-ribbon_TFIIS"/>
    <property type="match status" value="1"/>
</dbReference>
<dbReference type="PROSITE" id="PS51133">
    <property type="entry name" value="ZF_TFIIS_2"/>
    <property type="match status" value="1"/>
</dbReference>
<dbReference type="Gene3D" id="1.10.472.30">
    <property type="entry name" value="Transcription elongation factor S-II, central domain"/>
    <property type="match status" value="1"/>
</dbReference>
<dbReference type="SUPFAM" id="SSF57783">
    <property type="entry name" value="Zinc beta-ribbon"/>
    <property type="match status" value="1"/>
</dbReference>
<organism evidence="6">
    <name type="scientific">viral metagenome</name>
    <dbReference type="NCBI Taxonomy" id="1070528"/>
    <lineage>
        <taxon>unclassified sequences</taxon>
        <taxon>metagenomes</taxon>
        <taxon>organismal metagenomes</taxon>
    </lineage>
</organism>
<dbReference type="PIRSF" id="PIRSF006704">
    <property type="entry name" value="TF_IIS"/>
    <property type="match status" value="1"/>
</dbReference>
<dbReference type="SUPFAM" id="SSF46942">
    <property type="entry name" value="Elongation factor TFIIS domain 2"/>
    <property type="match status" value="1"/>
</dbReference>
<proteinExistence type="predicted"/>
<evidence type="ECO:0000313" key="6">
    <source>
        <dbReference type="EMBL" id="QHT90288.1"/>
    </source>
</evidence>
<dbReference type="PROSITE" id="PS51321">
    <property type="entry name" value="TFIIS_CENTRAL"/>
    <property type="match status" value="1"/>
</dbReference>
<name>A0A6C0IB81_9ZZZZ</name>
<evidence type="ECO:0008006" key="7">
    <source>
        <dbReference type="Google" id="ProtNLM"/>
    </source>
</evidence>
<dbReference type="GO" id="GO:0005634">
    <property type="term" value="C:nucleus"/>
    <property type="evidence" value="ECO:0007669"/>
    <property type="project" value="TreeGrafter"/>
</dbReference>
<dbReference type="InterPro" id="IPR001222">
    <property type="entry name" value="Znf_TFIIS"/>
</dbReference>
<dbReference type="GO" id="GO:0003676">
    <property type="term" value="F:nucleic acid binding"/>
    <property type="evidence" value="ECO:0007669"/>
    <property type="project" value="InterPro"/>
</dbReference>
<evidence type="ECO:0000256" key="1">
    <source>
        <dbReference type="ARBA" id="ARBA00022723"/>
    </source>
</evidence>
<protein>
    <recommendedName>
        <fullName evidence="7">TFIIS-type domain-containing protein</fullName>
    </recommendedName>
</protein>
<evidence type="ECO:0000256" key="3">
    <source>
        <dbReference type="ARBA" id="ARBA00022833"/>
    </source>
</evidence>
<evidence type="ECO:0000259" key="5">
    <source>
        <dbReference type="PROSITE" id="PS51321"/>
    </source>
</evidence>
<dbReference type="Pfam" id="PF07500">
    <property type="entry name" value="TFIIS_M"/>
    <property type="match status" value="1"/>
</dbReference>
<accession>A0A6C0IB81</accession>
<feature type="domain" description="TFIIS-type" evidence="4">
    <location>
        <begin position="131"/>
        <end position="171"/>
    </location>
</feature>
<dbReference type="SMART" id="SM00440">
    <property type="entry name" value="ZnF_C2C2"/>
    <property type="match status" value="1"/>
</dbReference>
<feature type="domain" description="TFIIS central" evidence="5">
    <location>
        <begin position="11"/>
        <end position="130"/>
    </location>
</feature>
<dbReference type="EMBL" id="MN740153">
    <property type="protein sequence ID" value="QHT90288.1"/>
    <property type="molecule type" value="Genomic_DNA"/>
</dbReference>
<keyword evidence="1" id="KW-0479">Metal-binding</keyword>
<dbReference type="GO" id="GO:0008270">
    <property type="term" value="F:zinc ion binding"/>
    <property type="evidence" value="ECO:0007669"/>
    <property type="project" value="UniProtKB-KW"/>
</dbReference>
<dbReference type="AlphaFoldDB" id="A0A6C0IB81"/>